<dbReference type="KEGG" id="mcha:111020272"/>
<keyword evidence="10 13" id="KW-0695">RNA-directed DNA polymerase</keyword>
<dbReference type="InterPro" id="IPR021891">
    <property type="entry name" value="Telomerase_RBD"/>
</dbReference>
<dbReference type="GO" id="GO:0042162">
    <property type="term" value="F:telomeric DNA binding"/>
    <property type="evidence" value="ECO:0007669"/>
    <property type="project" value="TreeGrafter"/>
</dbReference>
<dbReference type="EC" id="2.7.7.49" evidence="2 13"/>
<dbReference type="OrthoDB" id="289721at2759"/>
<protein>
    <recommendedName>
        <fullName evidence="3 13">Telomerase reverse transcriptase</fullName>
        <ecNumber evidence="2 13">2.7.7.49</ecNumber>
    </recommendedName>
    <alternativeName>
        <fullName evidence="13">Telomerase catalytic subunit</fullName>
    </alternativeName>
</protein>
<evidence type="ECO:0000313" key="17">
    <source>
        <dbReference type="RefSeq" id="XP_022152576.1"/>
    </source>
</evidence>
<dbReference type="GO" id="GO:0007004">
    <property type="term" value="P:telomere maintenance via telomerase"/>
    <property type="evidence" value="ECO:0007669"/>
    <property type="project" value="TreeGrafter"/>
</dbReference>
<keyword evidence="7 13" id="KW-0479">Metal-binding</keyword>
<reference evidence="16 17" key="1">
    <citation type="submission" date="2025-04" db="UniProtKB">
        <authorList>
            <consortium name="RefSeq"/>
        </authorList>
    </citation>
    <scope>IDENTIFICATION</scope>
    <source>
        <strain evidence="16 17">OHB3-1</strain>
    </source>
</reference>
<dbReference type="InterPro" id="IPR049139">
    <property type="entry name" value="TERT_C"/>
</dbReference>
<evidence type="ECO:0000313" key="16">
    <source>
        <dbReference type="RefSeq" id="XP_022152575.1"/>
    </source>
</evidence>
<keyword evidence="15" id="KW-1185">Reference proteome</keyword>
<feature type="domain" description="Reverse transcriptase" evidence="14">
    <location>
        <begin position="694"/>
        <end position="1070"/>
    </location>
</feature>
<evidence type="ECO:0000256" key="4">
    <source>
        <dbReference type="ARBA" id="ARBA00022454"/>
    </source>
</evidence>
<evidence type="ECO:0000313" key="15">
    <source>
        <dbReference type="Proteomes" id="UP000504603"/>
    </source>
</evidence>
<comment type="similarity">
    <text evidence="1 13">Belongs to the reverse transcriptase family. Telomerase subfamily.</text>
</comment>
<dbReference type="GeneID" id="111020272"/>
<dbReference type="GO" id="GO:0046872">
    <property type="term" value="F:metal ion binding"/>
    <property type="evidence" value="ECO:0007669"/>
    <property type="project" value="UniProtKB-KW"/>
</dbReference>
<keyword evidence="6 13" id="KW-0548">Nucleotidyltransferase</keyword>
<dbReference type="GO" id="GO:0000781">
    <property type="term" value="C:chromosome, telomeric region"/>
    <property type="evidence" value="ECO:0007669"/>
    <property type="project" value="UniProtKB-SubCell"/>
</dbReference>
<accession>A0A6J1DEB4</accession>
<evidence type="ECO:0000256" key="2">
    <source>
        <dbReference type="ARBA" id="ARBA00012493"/>
    </source>
</evidence>
<dbReference type="InterPro" id="IPR000477">
    <property type="entry name" value="RT_dom"/>
</dbReference>
<evidence type="ECO:0000256" key="12">
    <source>
        <dbReference type="ARBA" id="ARBA00048173"/>
    </source>
</evidence>
<evidence type="ECO:0000256" key="3">
    <source>
        <dbReference type="ARBA" id="ARBA00016182"/>
    </source>
</evidence>
<dbReference type="Proteomes" id="UP000504603">
    <property type="component" value="Unplaced"/>
</dbReference>
<dbReference type="GO" id="GO:0003720">
    <property type="term" value="F:telomerase activity"/>
    <property type="evidence" value="ECO:0007669"/>
    <property type="project" value="InterPro"/>
</dbReference>
<comment type="subcellular location">
    <subcellularLocation>
        <location evidence="13">Nucleus</location>
    </subcellularLocation>
    <subcellularLocation>
        <location evidence="13">Chromosome</location>
        <location evidence="13">Telomere</location>
    </subcellularLocation>
</comment>
<evidence type="ECO:0000256" key="1">
    <source>
        <dbReference type="ARBA" id="ARBA00008001"/>
    </source>
</evidence>
<organism evidence="15 16">
    <name type="scientific">Momordica charantia</name>
    <name type="common">Bitter gourd</name>
    <name type="synonym">Balsam pear</name>
    <dbReference type="NCBI Taxonomy" id="3673"/>
    <lineage>
        <taxon>Eukaryota</taxon>
        <taxon>Viridiplantae</taxon>
        <taxon>Streptophyta</taxon>
        <taxon>Embryophyta</taxon>
        <taxon>Tracheophyta</taxon>
        <taxon>Spermatophyta</taxon>
        <taxon>Magnoliopsida</taxon>
        <taxon>eudicotyledons</taxon>
        <taxon>Gunneridae</taxon>
        <taxon>Pentapetalae</taxon>
        <taxon>rosids</taxon>
        <taxon>fabids</taxon>
        <taxon>Cucurbitales</taxon>
        <taxon>Cucurbitaceae</taxon>
        <taxon>Momordiceae</taxon>
        <taxon>Momordica</taxon>
    </lineage>
</organism>
<sequence>MRKKRRVPEVLWRLFRHRARTLAETIVSLLPSASSSPAECRCDGRRCLRCCGGDAEGFLLRPDDPHDYRVLLTQCYIVVSEKAPPHSDFSAGSHWSQHEIVVRTIELIICTQPADSNVICSGFDKCIKSSPIVDILSCPAWDLLLSRVRDDLMFYLLMHTSIFLPLSQKSHHQVAGLPINNLCINSSKYSAGSPNQHNLFGKHGLQKKRRKGADIANPIMDGGQPSGSFSSSCPPFHTGYFSGCKRSYMQSSCWHQEDKHYQLGSSNTISQSISAPTPTLERNSNGKLEKSIKFVTELGKRSRPFRWQRERKRRLLDPGNSCNLIPCTSICSGKNTLHGKSPSQLSAQSCHSHKCIGSLLLQPRKNIAEEVYINRKSMFYNLDCSPSILRRGNVLRSLKPNHAGSESLARHIFGSYDAIGNTPSALFFCNSGTCPFGLNCLYHSLIKLLKVLIRRSRNCQYVRLMDKHCGVASLDQIPVGNSSSMFECHGSELDIEVGEDACGFDIKQIKNSLEPIDPQFAAKFYCPKSQVVSFIWAVCRSIVPADLLGTCSNWRILRRNISKFIKLRRFENFSLKQAMHKLKTSRFPFLSNKLSLCCQNDEVSNSMGTKVMHEGYSMQKEAVCIMKHNLMERWIYWFFSHLVVPLIQAHFYVTETEFGKQDVYFFRKSIWEKFTKSTITNNFNDKGYRNLNDSAVRNILASRSFGFSKLRLCPKENGVRILANLKAYSRMPTEEFYCKDGQSRGVRVRKKLHKFDYYKPVNYVLRDTHAVLKGIKLKESELLGSSVFDYGDVYRKLRTFLLGLKKAKASMPDLFLVVSDVSNAFDSVDQDKLLDVMKNVIVKDEYHLKQSYQMLCTTKTSWVHENVMLTDPNISPRCASPQFHSLHCVNVNQELSRSVQKKKLFSTLYEHVKRNVMQFDKKFYLQGSGIPQGSVLSSLLCSLYFGDLERKVIFPFLGRVIESRTNDLSVRQDCLDISVSRSSNEGKIISNPGYMLLRFIDDFLFISTSKQLATHFLSRLQRGFREYNCYMNERKFGLNFDVGNTSGLVSKRVYVCKDGISFLRWSGLLINCHSLEIRADYTKFLNKHLNSSLTVCWQGKPGHHLKAKLCDFLRPKCHPIFFDLNINTPAVVRLNIFQSFLLCAMKFHCYICHLSYMCKLRGDFLLNIILRSLRYMDVLIKNRMSSIQLESLPRPRLHLENGEVEWLGLNAYIQVLTRKQARHSRLLSLLKSKLFAHRLVGRVSSDLIYAVDSSHSSLLWQIKY</sequence>
<keyword evidence="5 13" id="KW-0808">Transferase</keyword>
<keyword evidence="11 13" id="KW-0539">Nucleus</keyword>
<dbReference type="SMART" id="SM00975">
    <property type="entry name" value="Telomerase_RBD"/>
    <property type="match status" value="1"/>
</dbReference>
<gene>
    <name evidence="16 17" type="primary">LOC111020272</name>
</gene>
<proteinExistence type="inferred from homology"/>
<evidence type="ECO:0000259" key="14">
    <source>
        <dbReference type="PROSITE" id="PS50878"/>
    </source>
</evidence>
<evidence type="ECO:0000256" key="8">
    <source>
        <dbReference type="ARBA" id="ARBA00022842"/>
    </source>
</evidence>
<dbReference type="Gene3D" id="1.10.132.70">
    <property type="match status" value="1"/>
</dbReference>
<dbReference type="GO" id="GO:0000333">
    <property type="term" value="C:telomerase catalytic core complex"/>
    <property type="evidence" value="ECO:0007669"/>
    <property type="project" value="TreeGrafter"/>
</dbReference>
<dbReference type="Pfam" id="PF21399">
    <property type="entry name" value="TERT_C"/>
    <property type="match status" value="1"/>
</dbReference>
<name>A0A6J1DEB4_MOMCH</name>
<keyword evidence="9 13" id="KW-0779">Telomere</keyword>
<evidence type="ECO:0000256" key="6">
    <source>
        <dbReference type="ARBA" id="ARBA00022695"/>
    </source>
</evidence>
<dbReference type="PRINTS" id="PR01365">
    <property type="entry name" value="TELOMERASERT"/>
</dbReference>
<comment type="catalytic activity">
    <reaction evidence="12 13">
        <text>DNA(n) + a 2'-deoxyribonucleoside 5'-triphosphate = DNA(n+1) + diphosphate</text>
        <dbReference type="Rhea" id="RHEA:22508"/>
        <dbReference type="Rhea" id="RHEA-COMP:17339"/>
        <dbReference type="Rhea" id="RHEA-COMP:17340"/>
        <dbReference type="ChEBI" id="CHEBI:33019"/>
        <dbReference type="ChEBI" id="CHEBI:61560"/>
        <dbReference type="ChEBI" id="CHEBI:173112"/>
        <dbReference type="EC" id="2.7.7.49"/>
    </reaction>
</comment>
<comment type="function">
    <text evidence="13">Telomerase is a ribonucleoprotein enzyme essential for the replication of chromosome termini in most eukaryotes. It elongates telomeres. It is a reverse transcriptase that adds simple sequence repeats to chromosome ends by copying a template sequence within the RNA component of the enzyme.</text>
</comment>
<dbReference type="RefSeq" id="XP_022152576.1">
    <property type="nucleotide sequence ID" value="XM_022296884.1"/>
</dbReference>
<evidence type="ECO:0000256" key="10">
    <source>
        <dbReference type="ARBA" id="ARBA00022918"/>
    </source>
</evidence>
<keyword evidence="4 13" id="KW-0158">Chromosome</keyword>
<dbReference type="PANTHER" id="PTHR12066:SF0">
    <property type="entry name" value="TELOMERASE REVERSE TRANSCRIPTASE"/>
    <property type="match status" value="1"/>
</dbReference>
<dbReference type="GO" id="GO:0070034">
    <property type="term" value="F:telomerase RNA binding"/>
    <property type="evidence" value="ECO:0007669"/>
    <property type="project" value="TreeGrafter"/>
</dbReference>
<dbReference type="AlphaFoldDB" id="A0A6J1DEB4"/>
<evidence type="ECO:0000256" key="9">
    <source>
        <dbReference type="ARBA" id="ARBA00022895"/>
    </source>
</evidence>
<dbReference type="PROSITE" id="PS50878">
    <property type="entry name" value="RT_POL"/>
    <property type="match status" value="1"/>
</dbReference>
<evidence type="ECO:0000256" key="7">
    <source>
        <dbReference type="ARBA" id="ARBA00022723"/>
    </source>
</evidence>
<keyword evidence="8 13" id="KW-0460">Magnesium</keyword>
<dbReference type="CDD" id="cd01648">
    <property type="entry name" value="TERT"/>
    <property type="match status" value="1"/>
</dbReference>
<evidence type="ECO:0000256" key="13">
    <source>
        <dbReference type="RuleBase" id="RU365061"/>
    </source>
</evidence>
<dbReference type="PANTHER" id="PTHR12066">
    <property type="entry name" value="TELOMERASE REVERSE TRANSCRIPTASE"/>
    <property type="match status" value="1"/>
</dbReference>
<evidence type="ECO:0000256" key="11">
    <source>
        <dbReference type="ARBA" id="ARBA00023242"/>
    </source>
</evidence>
<dbReference type="Gene3D" id="1.10.357.90">
    <property type="match status" value="1"/>
</dbReference>
<dbReference type="Pfam" id="PF12009">
    <property type="entry name" value="Telomerase_RBD"/>
    <property type="match status" value="1"/>
</dbReference>
<dbReference type="RefSeq" id="XP_022152575.1">
    <property type="nucleotide sequence ID" value="XM_022296883.1"/>
</dbReference>
<dbReference type="InterPro" id="IPR003545">
    <property type="entry name" value="Telomerase_RT"/>
</dbReference>
<evidence type="ECO:0000256" key="5">
    <source>
        <dbReference type="ARBA" id="ARBA00022679"/>
    </source>
</evidence>